<evidence type="ECO:0000313" key="3">
    <source>
        <dbReference type="EMBL" id="GCD10468.1"/>
    </source>
</evidence>
<evidence type="ECO:0000259" key="2">
    <source>
        <dbReference type="Pfam" id="PF01709"/>
    </source>
</evidence>
<feature type="domain" description="TACO1/YebC-like second and third" evidence="2">
    <location>
        <begin position="1"/>
        <end position="37"/>
    </location>
</feature>
<organism evidence="3 4">
    <name type="scientific">Clostridium tagluense</name>
    <dbReference type="NCBI Taxonomy" id="360422"/>
    <lineage>
        <taxon>Bacteria</taxon>
        <taxon>Bacillati</taxon>
        <taxon>Bacillota</taxon>
        <taxon>Clostridia</taxon>
        <taxon>Eubacteriales</taxon>
        <taxon>Clostridiaceae</taxon>
        <taxon>Clostridium</taxon>
    </lineage>
</organism>
<keyword evidence="1" id="KW-0238">DNA-binding</keyword>
<comment type="caution">
    <text evidence="3">The sequence shown here is derived from an EMBL/GenBank/DDBJ whole genome shotgun (WGS) entry which is preliminary data.</text>
</comment>
<dbReference type="GO" id="GO:0003677">
    <property type="term" value="F:DNA binding"/>
    <property type="evidence" value="ECO:0007669"/>
    <property type="project" value="UniProtKB-KW"/>
</dbReference>
<name>A0A401ULR3_9CLOT</name>
<dbReference type="SUPFAM" id="SSF75625">
    <property type="entry name" value="YebC-like"/>
    <property type="match status" value="1"/>
</dbReference>
<protein>
    <recommendedName>
        <fullName evidence="2">TACO1/YebC-like second and third domain-containing protein</fullName>
    </recommendedName>
</protein>
<dbReference type="InterPro" id="IPR029072">
    <property type="entry name" value="YebC-like"/>
</dbReference>
<reference evidence="3 4" key="1">
    <citation type="submission" date="2018-11" db="EMBL/GenBank/DDBJ databases">
        <title>Genome sequencing and assembly of Clostridium tagluense strain A121.</title>
        <authorList>
            <person name="Murakami T."/>
            <person name="Segawa T."/>
            <person name="Shcherbakova V.A."/>
            <person name="Mori H."/>
            <person name="Yoshimura Y."/>
        </authorList>
    </citation>
    <scope>NUCLEOTIDE SEQUENCE [LARGE SCALE GENOMIC DNA]</scope>
    <source>
        <strain evidence="3 4">A121</strain>
    </source>
</reference>
<evidence type="ECO:0000256" key="1">
    <source>
        <dbReference type="ARBA" id="ARBA00023125"/>
    </source>
</evidence>
<dbReference type="Gene3D" id="3.30.70.980">
    <property type="match status" value="1"/>
</dbReference>
<keyword evidence="4" id="KW-1185">Reference proteome</keyword>
<gene>
    <name evidence="3" type="ORF">Ctaglu_20910</name>
</gene>
<dbReference type="EMBL" id="BHYK01000010">
    <property type="protein sequence ID" value="GCD10468.1"/>
    <property type="molecule type" value="Genomic_DNA"/>
</dbReference>
<accession>A0A401ULR3</accession>
<dbReference type="InterPro" id="IPR048300">
    <property type="entry name" value="TACO1_YebC-like_2nd/3rd_dom"/>
</dbReference>
<dbReference type="InterPro" id="IPR026564">
    <property type="entry name" value="Transcrip_reg_TACO1-like_dom3"/>
</dbReference>
<dbReference type="Proteomes" id="UP000287872">
    <property type="component" value="Unassembled WGS sequence"/>
</dbReference>
<dbReference type="AlphaFoldDB" id="A0A401ULR3"/>
<dbReference type="Pfam" id="PF01709">
    <property type="entry name" value="Transcrip_reg"/>
    <property type="match status" value="1"/>
</dbReference>
<proteinExistence type="predicted"/>
<evidence type="ECO:0000313" key="4">
    <source>
        <dbReference type="Proteomes" id="UP000287872"/>
    </source>
</evidence>
<sequence>MIPDNMTPVSLEGAAKVQRLIDMLEDDDDVQDVYHNAEFPEEFVG</sequence>